<dbReference type="GO" id="GO:0006355">
    <property type="term" value="P:regulation of DNA-templated transcription"/>
    <property type="evidence" value="ECO:0007669"/>
    <property type="project" value="InterPro"/>
</dbReference>
<evidence type="ECO:0000259" key="1">
    <source>
        <dbReference type="PROSITE" id="PS50043"/>
    </source>
</evidence>
<dbReference type="SMART" id="SM00421">
    <property type="entry name" value="HTH_LUXR"/>
    <property type="match status" value="1"/>
</dbReference>
<dbReference type="InterPro" id="IPR016032">
    <property type="entry name" value="Sig_transdc_resp-reg_C-effctor"/>
</dbReference>
<feature type="domain" description="HTH luxR-type" evidence="1">
    <location>
        <begin position="268"/>
        <end position="333"/>
    </location>
</feature>
<protein>
    <submittedName>
        <fullName evidence="2">DNA-binding CsgD family transcriptional regulator</fullName>
    </submittedName>
</protein>
<name>A0A852X340_9MICO</name>
<accession>A0A852X340</accession>
<dbReference type="Pfam" id="PF00196">
    <property type="entry name" value="GerE"/>
    <property type="match status" value="1"/>
</dbReference>
<proteinExistence type="predicted"/>
<dbReference type="RefSeq" id="WP_179462296.1">
    <property type="nucleotide sequence ID" value="NZ_JACBZX010000001.1"/>
</dbReference>
<sequence>MPHNDPVRGLTPAGEDVVTRTYLGFINDPAMDVDTYLARSEDYEQAHRTLEILEARGLIDMPGDGSIVVPPPEGALTAFAAEIERQARRLRASASQMGMIHRRARENLLADDDGLSAQLLESIAEIRAATAEIASEAEHSMYCAWANSERTRALVAPDGEDHDRLPTDSTGRPLEIISVYDTSLLEIPGVLDVLRRRQAAGEQVRLAHAIPFSTVVVDERAAVLDLSNIDERGIGSAALRGGPLITALHRFVRRTFDDGLPMPDPRDGRTHIIGLTERDLVALTLLAAGSSDASVARQLGVSVRTVERRVRHIMETLGTSSRLQTGVEAARRGIV</sequence>
<dbReference type="Gene3D" id="1.10.10.10">
    <property type="entry name" value="Winged helix-like DNA-binding domain superfamily/Winged helix DNA-binding domain"/>
    <property type="match status" value="1"/>
</dbReference>
<dbReference type="InterPro" id="IPR036388">
    <property type="entry name" value="WH-like_DNA-bd_sf"/>
</dbReference>
<dbReference type="GO" id="GO:0003677">
    <property type="term" value="F:DNA binding"/>
    <property type="evidence" value="ECO:0007669"/>
    <property type="project" value="UniProtKB-KW"/>
</dbReference>
<dbReference type="EMBL" id="JACBZX010000001">
    <property type="protein sequence ID" value="NYG36848.1"/>
    <property type="molecule type" value="Genomic_DNA"/>
</dbReference>
<organism evidence="2 3">
    <name type="scientific">Janibacter alkaliphilus</name>
    <dbReference type="NCBI Taxonomy" id="1069963"/>
    <lineage>
        <taxon>Bacteria</taxon>
        <taxon>Bacillati</taxon>
        <taxon>Actinomycetota</taxon>
        <taxon>Actinomycetes</taxon>
        <taxon>Micrococcales</taxon>
        <taxon>Intrasporangiaceae</taxon>
        <taxon>Janibacter</taxon>
    </lineage>
</organism>
<reference evidence="2 3" key="1">
    <citation type="submission" date="2020-07" db="EMBL/GenBank/DDBJ databases">
        <title>Sequencing the genomes of 1000 actinobacteria strains.</title>
        <authorList>
            <person name="Klenk H.-P."/>
        </authorList>
    </citation>
    <scope>NUCLEOTIDE SEQUENCE [LARGE SCALE GENOMIC DNA]</scope>
    <source>
        <strain evidence="2 3">DSM 24723</strain>
    </source>
</reference>
<evidence type="ECO:0000313" key="2">
    <source>
        <dbReference type="EMBL" id="NYG36848.1"/>
    </source>
</evidence>
<evidence type="ECO:0000313" key="3">
    <source>
        <dbReference type="Proteomes" id="UP000592181"/>
    </source>
</evidence>
<dbReference type="Proteomes" id="UP000592181">
    <property type="component" value="Unassembled WGS sequence"/>
</dbReference>
<comment type="caution">
    <text evidence="2">The sequence shown here is derived from an EMBL/GenBank/DDBJ whole genome shotgun (WGS) entry which is preliminary data.</text>
</comment>
<gene>
    <name evidence="2" type="ORF">BJY28_001317</name>
</gene>
<dbReference type="AlphaFoldDB" id="A0A852X340"/>
<keyword evidence="2" id="KW-0238">DNA-binding</keyword>
<dbReference type="PRINTS" id="PR00038">
    <property type="entry name" value="HTHLUXR"/>
</dbReference>
<dbReference type="InterPro" id="IPR000792">
    <property type="entry name" value="Tscrpt_reg_LuxR_C"/>
</dbReference>
<keyword evidence="3" id="KW-1185">Reference proteome</keyword>
<dbReference type="PROSITE" id="PS50043">
    <property type="entry name" value="HTH_LUXR_2"/>
    <property type="match status" value="1"/>
</dbReference>
<dbReference type="CDD" id="cd06170">
    <property type="entry name" value="LuxR_C_like"/>
    <property type="match status" value="1"/>
</dbReference>
<dbReference type="SUPFAM" id="SSF46894">
    <property type="entry name" value="C-terminal effector domain of the bipartite response regulators"/>
    <property type="match status" value="1"/>
</dbReference>